<dbReference type="InParanoid" id="K0ILH9"/>
<dbReference type="RefSeq" id="WP_015020965.1">
    <property type="nucleotide sequence ID" value="NC_018719.1"/>
</dbReference>
<accession>K0ILH9</accession>
<protein>
    <submittedName>
        <fullName evidence="2">Uncharacterized protein</fullName>
    </submittedName>
</protein>
<dbReference type="BioCyc" id="CNIT1237085:G1324-3521-MONOMER"/>
<keyword evidence="1" id="KW-0812">Transmembrane</keyword>
<dbReference type="EMBL" id="CP002408">
    <property type="protein sequence ID" value="AFU60433.1"/>
    <property type="molecule type" value="Genomic_DNA"/>
</dbReference>
<dbReference type="AlphaFoldDB" id="K0ILH9"/>
<dbReference type="KEGG" id="nga:Ngar_c35200"/>
<dbReference type="STRING" id="1237085.Ngar_c35200"/>
<organism evidence="2 3">
    <name type="scientific">Nitrososphaera gargensis (strain Ga9.2)</name>
    <dbReference type="NCBI Taxonomy" id="1237085"/>
    <lineage>
        <taxon>Archaea</taxon>
        <taxon>Nitrososphaerota</taxon>
        <taxon>Nitrososphaeria</taxon>
        <taxon>Nitrososphaerales</taxon>
        <taxon>Nitrososphaeraceae</taxon>
        <taxon>Nitrososphaera</taxon>
    </lineage>
</organism>
<gene>
    <name evidence="2" type="ordered locus">Ngar_c35200</name>
</gene>
<keyword evidence="1" id="KW-0472">Membrane</keyword>
<name>K0ILH9_NITGG</name>
<dbReference type="Proteomes" id="UP000008037">
    <property type="component" value="Chromosome"/>
</dbReference>
<reference evidence="2 3" key="1">
    <citation type="journal article" date="2012" name="Environ. Microbiol.">
        <title>The genome of the ammonia-oxidizing Candidatus Nitrososphaera gargensis: insights into metabolic versatility and environmental adaptations.</title>
        <authorList>
            <person name="Spang A."/>
            <person name="Poehlein A."/>
            <person name="Offre P."/>
            <person name="Zumbragel S."/>
            <person name="Haider S."/>
            <person name="Rychlik N."/>
            <person name="Nowka B."/>
            <person name="Schmeisser C."/>
            <person name="Lebedeva E.V."/>
            <person name="Rattei T."/>
            <person name="Bohm C."/>
            <person name="Schmid M."/>
            <person name="Galushko A."/>
            <person name="Hatzenpichler R."/>
            <person name="Weinmaier T."/>
            <person name="Daniel R."/>
            <person name="Schleper C."/>
            <person name="Spieck E."/>
            <person name="Streit W."/>
            <person name="Wagner M."/>
        </authorList>
    </citation>
    <scope>NUCLEOTIDE SEQUENCE [LARGE SCALE GENOMIC DNA]</scope>
    <source>
        <strain evidence="3">Ga9.2</strain>
    </source>
</reference>
<proteinExistence type="predicted"/>
<feature type="transmembrane region" description="Helical" evidence="1">
    <location>
        <begin position="40"/>
        <end position="57"/>
    </location>
</feature>
<evidence type="ECO:0000256" key="1">
    <source>
        <dbReference type="SAM" id="Phobius"/>
    </source>
</evidence>
<evidence type="ECO:0000313" key="3">
    <source>
        <dbReference type="Proteomes" id="UP000008037"/>
    </source>
</evidence>
<dbReference type="OrthoDB" id="11654at2157"/>
<feature type="transmembrane region" description="Helical" evidence="1">
    <location>
        <begin position="63"/>
        <end position="81"/>
    </location>
</feature>
<dbReference type="HOGENOM" id="CLU_2379513_0_0_2"/>
<dbReference type="GeneID" id="13797331"/>
<evidence type="ECO:0000313" key="2">
    <source>
        <dbReference type="EMBL" id="AFU60433.1"/>
    </source>
</evidence>
<keyword evidence="1" id="KW-1133">Transmembrane helix</keyword>
<keyword evidence="3" id="KW-1185">Reference proteome</keyword>
<sequence length="94" mass="10485">MPHLGIDIDQYILLTIYPAAAFFVIGYIAKKTHMHPGMSYFIQAITCITFAVAYIFVVPNGGAQGLAIVLGMFGMLLLFMARKQKIQRQEEQST</sequence>
<feature type="transmembrane region" description="Helical" evidence="1">
    <location>
        <begin position="12"/>
        <end position="28"/>
    </location>
</feature>